<evidence type="ECO:0000256" key="1">
    <source>
        <dbReference type="SAM" id="MobiDB-lite"/>
    </source>
</evidence>
<dbReference type="EMBL" id="JBHMCG010000133">
    <property type="protein sequence ID" value="MFB9576398.1"/>
    <property type="molecule type" value="Genomic_DNA"/>
</dbReference>
<feature type="region of interest" description="Disordered" evidence="1">
    <location>
        <begin position="177"/>
        <end position="203"/>
    </location>
</feature>
<name>A0ABV5REU5_9ACTN</name>
<evidence type="ECO:0008006" key="4">
    <source>
        <dbReference type="Google" id="ProtNLM"/>
    </source>
</evidence>
<feature type="compositionally biased region" description="Basic residues" evidence="1">
    <location>
        <begin position="177"/>
        <end position="187"/>
    </location>
</feature>
<dbReference type="Proteomes" id="UP001589710">
    <property type="component" value="Unassembled WGS sequence"/>
</dbReference>
<proteinExistence type="predicted"/>
<evidence type="ECO:0000313" key="2">
    <source>
        <dbReference type="EMBL" id="MFB9576398.1"/>
    </source>
</evidence>
<gene>
    <name evidence="2" type="ORF">ACFFTL_29995</name>
</gene>
<reference evidence="2 3" key="1">
    <citation type="submission" date="2024-09" db="EMBL/GenBank/DDBJ databases">
        <authorList>
            <person name="Sun Q."/>
            <person name="Mori K."/>
        </authorList>
    </citation>
    <scope>NUCLEOTIDE SEQUENCE [LARGE SCALE GENOMIC DNA]</scope>
    <source>
        <strain evidence="2 3">JCM 3331</strain>
    </source>
</reference>
<organism evidence="2 3">
    <name type="scientific">Streptomyces yanii</name>
    <dbReference type="NCBI Taxonomy" id="78510"/>
    <lineage>
        <taxon>Bacteria</taxon>
        <taxon>Bacillati</taxon>
        <taxon>Actinomycetota</taxon>
        <taxon>Actinomycetes</taxon>
        <taxon>Kitasatosporales</taxon>
        <taxon>Streptomycetaceae</taxon>
        <taxon>Streptomyces</taxon>
    </lineage>
</organism>
<accession>A0ABV5REU5</accession>
<keyword evidence="3" id="KW-1185">Reference proteome</keyword>
<comment type="caution">
    <text evidence="2">The sequence shown here is derived from an EMBL/GenBank/DDBJ whole genome shotgun (WGS) entry which is preliminary data.</text>
</comment>
<dbReference type="RefSeq" id="WP_345512004.1">
    <property type="nucleotide sequence ID" value="NZ_BAAAXD010000013.1"/>
</dbReference>
<protein>
    <recommendedName>
        <fullName evidence="4">HTH cro/C1-type domain-containing protein</fullName>
    </recommendedName>
</protein>
<sequence length="203" mass="22678">MTEWLKKFRRERRVLARVRRAAWRLEQAERERVWALAAARHEKVSVRKVAEAAGLSPTRVHQLTKGADLDALDAALGLLRAAGWPAPEDPDGSDDEELSGRASIAERLQDEVAWVRQCAEWIDHLDSKPYPPAANLRPEGDFPDTCAVPIRLPRVAAEPSGPRGPCSRWFVCRRRCAPRRPRQRASRRSAGQGPSGPVSDPCL</sequence>
<evidence type="ECO:0000313" key="3">
    <source>
        <dbReference type="Proteomes" id="UP001589710"/>
    </source>
</evidence>